<dbReference type="AlphaFoldDB" id="A0A4Y7TNY9"/>
<name>A0A4Y7TNY9_COPMI</name>
<organism evidence="1 2">
    <name type="scientific">Coprinellus micaceus</name>
    <name type="common">Glistening ink-cap mushroom</name>
    <name type="synonym">Coprinus micaceus</name>
    <dbReference type="NCBI Taxonomy" id="71717"/>
    <lineage>
        <taxon>Eukaryota</taxon>
        <taxon>Fungi</taxon>
        <taxon>Dikarya</taxon>
        <taxon>Basidiomycota</taxon>
        <taxon>Agaricomycotina</taxon>
        <taxon>Agaricomycetes</taxon>
        <taxon>Agaricomycetidae</taxon>
        <taxon>Agaricales</taxon>
        <taxon>Agaricineae</taxon>
        <taxon>Psathyrellaceae</taxon>
        <taxon>Coprinellus</taxon>
    </lineage>
</organism>
<dbReference type="EMBL" id="QPFP01000007">
    <property type="protein sequence ID" value="TEB35272.1"/>
    <property type="molecule type" value="Genomic_DNA"/>
</dbReference>
<keyword evidence="2" id="KW-1185">Reference proteome</keyword>
<gene>
    <name evidence="1" type="ORF">FA13DRAFT_1332018</name>
</gene>
<sequence length="153" mass="17180">MIVKVPLLLSPDRSTHRDVVCVHRLRFRHLAHCPNQCISTSNKIGAQGAYSATLDLPAPITSDISTDFTPVTGRARYSIQWRGSVASRADRTMVVSRRPSRHSTFNVQHASCTVNLTRTARQRTNATSIIDGGEWGGPRMSRTRQRMKVWVHM</sequence>
<protein>
    <submittedName>
        <fullName evidence="1">Uncharacterized protein</fullName>
    </submittedName>
</protein>
<evidence type="ECO:0000313" key="2">
    <source>
        <dbReference type="Proteomes" id="UP000298030"/>
    </source>
</evidence>
<comment type="caution">
    <text evidence="1">The sequence shown here is derived from an EMBL/GenBank/DDBJ whole genome shotgun (WGS) entry which is preliminary data.</text>
</comment>
<proteinExistence type="predicted"/>
<reference evidence="1 2" key="1">
    <citation type="journal article" date="2019" name="Nat. Ecol. Evol.">
        <title>Megaphylogeny resolves global patterns of mushroom evolution.</title>
        <authorList>
            <person name="Varga T."/>
            <person name="Krizsan K."/>
            <person name="Foldi C."/>
            <person name="Dima B."/>
            <person name="Sanchez-Garcia M."/>
            <person name="Sanchez-Ramirez S."/>
            <person name="Szollosi G.J."/>
            <person name="Szarkandi J.G."/>
            <person name="Papp V."/>
            <person name="Albert L."/>
            <person name="Andreopoulos W."/>
            <person name="Angelini C."/>
            <person name="Antonin V."/>
            <person name="Barry K.W."/>
            <person name="Bougher N.L."/>
            <person name="Buchanan P."/>
            <person name="Buyck B."/>
            <person name="Bense V."/>
            <person name="Catcheside P."/>
            <person name="Chovatia M."/>
            <person name="Cooper J."/>
            <person name="Damon W."/>
            <person name="Desjardin D."/>
            <person name="Finy P."/>
            <person name="Geml J."/>
            <person name="Haridas S."/>
            <person name="Hughes K."/>
            <person name="Justo A."/>
            <person name="Karasinski D."/>
            <person name="Kautmanova I."/>
            <person name="Kiss B."/>
            <person name="Kocsube S."/>
            <person name="Kotiranta H."/>
            <person name="LaButti K.M."/>
            <person name="Lechner B.E."/>
            <person name="Liimatainen K."/>
            <person name="Lipzen A."/>
            <person name="Lukacs Z."/>
            <person name="Mihaltcheva S."/>
            <person name="Morgado L.N."/>
            <person name="Niskanen T."/>
            <person name="Noordeloos M.E."/>
            <person name="Ohm R.A."/>
            <person name="Ortiz-Santana B."/>
            <person name="Ovrebo C."/>
            <person name="Racz N."/>
            <person name="Riley R."/>
            <person name="Savchenko A."/>
            <person name="Shiryaev A."/>
            <person name="Soop K."/>
            <person name="Spirin V."/>
            <person name="Szebenyi C."/>
            <person name="Tomsovsky M."/>
            <person name="Tulloss R.E."/>
            <person name="Uehling J."/>
            <person name="Grigoriev I.V."/>
            <person name="Vagvolgyi C."/>
            <person name="Papp T."/>
            <person name="Martin F.M."/>
            <person name="Miettinen O."/>
            <person name="Hibbett D.S."/>
            <person name="Nagy L.G."/>
        </authorList>
    </citation>
    <scope>NUCLEOTIDE SEQUENCE [LARGE SCALE GENOMIC DNA]</scope>
    <source>
        <strain evidence="1 2">FP101781</strain>
    </source>
</reference>
<dbReference type="Proteomes" id="UP000298030">
    <property type="component" value="Unassembled WGS sequence"/>
</dbReference>
<evidence type="ECO:0000313" key="1">
    <source>
        <dbReference type="EMBL" id="TEB35272.1"/>
    </source>
</evidence>
<accession>A0A4Y7TNY9</accession>